<dbReference type="SUPFAM" id="SSF53335">
    <property type="entry name" value="S-adenosyl-L-methionine-dependent methyltransferases"/>
    <property type="match status" value="1"/>
</dbReference>
<dbReference type="HAMAP" id="MF_00074">
    <property type="entry name" value="16SrRNA_methyltr_G"/>
    <property type="match status" value="1"/>
</dbReference>
<sequence>MMETILREGLTTLGLGQSSVPSLLRYGALLEEKNKVMNLTAIKEADEVARLHFLDSAALLNVLDFRNKTVVDVGTGAGFPGLPIRLLEPSARVTLLDSLGKRIVFLQEVCTALGLSDVACVHARAEEFAASHRESFDAAVSRAVASLSVLAELCLPLVKQGGTFLAMKSVDSGDELSAAEHAISVLGGRVSDVRDYLIPGTDIVHRAVLVEKVKPTPKAYPRSFSKIKKDPL</sequence>
<keyword evidence="4 6" id="KW-0808">Transferase</keyword>
<keyword evidence="3 6" id="KW-0489">Methyltransferase</keyword>
<organism evidence="6">
    <name type="scientific">bioreactor metagenome</name>
    <dbReference type="NCBI Taxonomy" id="1076179"/>
    <lineage>
        <taxon>unclassified sequences</taxon>
        <taxon>metagenomes</taxon>
        <taxon>ecological metagenomes</taxon>
    </lineage>
</organism>
<dbReference type="InterPro" id="IPR003682">
    <property type="entry name" value="rRNA_ssu_MeTfrase_G"/>
</dbReference>
<dbReference type="PIRSF" id="PIRSF003078">
    <property type="entry name" value="GidB"/>
    <property type="match status" value="1"/>
</dbReference>
<evidence type="ECO:0000256" key="2">
    <source>
        <dbReference type="ARBA" id="ARBA00022552"/>
    </source>
</evidence>
<keyword evidence="2" id="KW-0698">rRNA processing</keyword>
<keyword evidence="5" id="KW-0949">S-adenosyl-L-methionine</keyword>
<protein>
    <submittedName>
        <fullName evidence="6">Ribosomal RNA small subunit methyltransferase G</fullName>
        <ecNumber evidence="6">2.1.1.-</ecNumber>
    </submittedName>
</protein>
<proteinExistence type="inferred from homology"/>
<dbReference type="EC" id="2.1.1.-" evidence="6"/>
<accession>A0A644X7H4</accession>
<dbReference type="InterPro" id="IPR029063">
    <property type="entry name" value="SAM-dependent_MTases_sf"/>
</dbReference>
<dbReference type="Pfam" id="PF02527">
    <property type="entry name" value="GidB"/>
    <property type="match status" value="1"/>
</dbReference>
<evidence type="ECO:0000256" key="4">
    <source>
        <dbReference type="ARBA" id="ARBA00022679"/>
    </source>
</evidence>
<dbReference type="GO" id="GO:0070043">
    <property type="term" value="F:rRNA (guanine-N7-)-methyltransferase activity"/>
    <property type="evidence" value="ECO:0007669"/>
    <property type="project" value="TreeGrafter"/>
</dbReference>
<evidence type="ECO:0000256" key="3">
    <source>
        <dbReference type="ARBA" id="ARBA00022603"/>
    </source>
</evidence>
<gene>
    <name evidence="6" type="primary">rsmG_20</name>
    <name evidence="6" type="ORF">SDC9_58473</name>
</gene>
<dbReference type="PANTHER" id="PTHR31760">
    <property type="entry name" value="S-ADENOSYL-L-METHIONINE-DEPENDENT METHYLTRANSFERASES SUPERFAMILY PROTEIN"/>
    <property type="match status" value="1"/>
</dbReference>
<dbReference type="FunFam" id="3.40.50.150:FF:000041">
    <property type="entry name" value="Ribosomal RNA small subunit methyltransferase G"/>
    <property type="match status" value="1"/>
</dbReference>
<dbReference type="Gene3D" id="3.40.50.150">
    <property type="entry name" value="Vaccinia Virus protein VP39"/>
    <property type="match status" value="1"/>
</dbReference>
<evidence type="ECO:0000256" key="1">
    <source>
        <dbReference type="ARBA" id="ARBA00022490"/>
    </source>
</evidence>
<dbReference type="PANTHER" id="PTHR31760:SF0">
    <property type="entry name" value="S-ADENOSYL-L-METHIONINE-DEPENDENT METHYLTRANSFERASES SUPERFAMILY PROTEIN"/>
    <property type="match status" value="1"/>
</dbReference>
<reference evidence="6" key="1">
    <citation type="submission" date="2019-08" db="EMBL/GenBank/DDBJ databases">
        <authorList>
            <person name="Kucharzyk K."/>
            <person name="Murdoch R.W."/>
            <person name="Higgins S."/>
            <person name="Loffler F."/>
        </authorList>
    </citation>
    <scope>NUCLEOTIDE SEQUENCE</scope>
</reference>
<dbReference type="AlphaFoldDB" id="A0A644X7H4"/>
<keyword evidence="1" id="KW-0963">Cytoplasm</keyword>
<evidence type="ECO:0000256" key="5">
    <source>
        <dbReference type="ARBA" id="ARBA00022691"/>
    </source>
</evidence>
<dbReference type="CDD" id="cd02440">
    <property type="entry name" value="AdoMet_MTases"/>
    <property type="match status" value="1"/>
</dbReference>
<name>A0A644X7H4_9ZZZZ</name>
<dbReference type="EMBL" id="VSSQ01001924">
    <property type="protein sequence ID" value="MPM12122.1"/>
    <property type="molecule type" value="Genomic_DNA"/>
</dbReference>
<dbReference type="GO" id="GO:0005829">
    <property type="term" value="C:cytosol"/>
    <property type="evidence" value="ECO:0007669"/>
    <property type="project" value="TreeGrafter"/>
</dbReference>
<dbReference type="NCBIfam" id="TIGR00138">
    <property type="entry name" value="rsmG_gidB"/>
    <property type="match status" value="1"/>
</dbReference>
<evidence type="ECO:0000313" key="6">
    <source>
        <dbReference type="EMBL" id="MPM12122.1"/>
    </source>
</evidence>
<comment type="caution">
    <text evidence="6">The sequence shown here is derived from an EMBL/GenBank/DDBJ whole genome shotgun (WGS) entry which is preliminary data.</text>
</comment>